<dbReference type="Pfam" id="PF07309">
    <property type="entry name" value="FlaF"/>
    <property type="match status" value="1"/>
</dbReference>
<evidence type="ECO:0000313" key="2">
    <source>
        <dbReference type="EMBL" id="GLQ05584.1"/>
    </source>
</evidence>
<dbReference type="RefSeq" id="WP_169559571.1">
    <property type="nucleotide sequence ID" value="NZ_BSNF01000001.1"/>
</dbReference>
<evidence type="ECO:0000256" key="1">
    <source>
        <dbReference type="SAM" id="MobiDB-lite"/>
    </source>
</evidence>
<keyword evidence="3" id="KW-1185">Reference proteome</keyword>
<sequence length="133" mass="14380">MSVAAYQRATQNTENPKQTEYRAFAIFTRALEQAEAEGPVAVVKAVADNRQLWLTLQMDLSSSDNKLPKELKAQLISIAIWVERYSVPAMKGEASLEPLISVNKQIMEGLKGPPKAASDGTPPPSQAGQPTSA</sequence>
<organism evidence="2 3">
    <name type="scientific">Sneathiella chinensis</name>
    <dbReference type="NCBI Taxonomy" id="349750"/>
    <lineage>
        <taxon>Bacteria</taxon>
        <taxon>Pseudomonadati</taxon>
        <taxon>Pseudomonadota</taxon>
        <taxon>Alphaproteobacteria</taxon>
        <taxon>Sneathiellales</taxon>
        <taxon>Sneathiellaceae</taxon>
        <taxon>Sneathiella</taxon>
    </lineage>
</organism>
<gene>
    <name evidence="2" type="ORF">GCM10007924_08050</name>
</gene>
<dbReference type="EMBL" id="BSNF01000001">
    <property type="protein sequence ID" value="GLQ05584.1"/>
    <property type="molecule type" value="Genomic_DNA"/>
</dbReference>
<reference evidence="2" key="2">
    <citation type="submission" date="2023-01" db="EMBL/GenBank/DDBJ databases">
        <title>Draft genome sequence of Sneathiella chinensis strain NBRC 103408.</title>
        <authorList>
            <person name="Sun Q."/>
            <person name="Mori K."/>
        </authorList>
    </citation>
    <scope>NUCLEOTIDE SEQUENCE</scope>
    <source>
        <strain evidence="2">NBRC 103408</strain>
    </source>
</reference>
<accession>A0ABQ5U0A6</accession>
<feature type="region of interest" description="Disordered" evidence="1">
    <location>
        <begin position="110"/>
        <end position="133"/>
    </location>
</feature>
<dbReference type="InterPro" id="IPR010845">
    <property type="entry name" value="FlaF"/>
</dbReference>
<dbReference type="Proteomes" id="UP001161409">
    <property type="component" value="Unassembled WGS sequence"/>
</dbReference>
<comment type="caution">
    <text evidence="2">The sequence shown here is derived from an EMBL/GenBank/DDBJ whole genome shotgun (WGS) entry which is preliminary data.</text>
</comment>
<proteinExistence type="predicted"/>
<evidence type="ECO:0000313" key="3">
    <source>
        <dbReference type="Proteomes" id="UP001161409"/>
    </source>
</evidence>
<protein>
    <recommendedName>
        <fullName evidence="4">Flagellar biosynthesis regulator FlhF</fullName>
    </recommendedName>
</protein>
<name>A0ABQ5U0A6_9PROT</name>
<dbReference type="NCBIfam" id="NF009435">
    <property type="entry name" value="PRK12794.1"/>
    <property type="match status" value="1"/>
</dbReference>
<reference evidence="2" key="1">
    <citation type="journal article" date="2014" name="Int. J. Syst. Evol. Microbiol.">
        <title>Complete genome of a new Firmicutes species belonging to the dominant human colonic microbiota ('Ruminococcus bicirculans') reveals two chromosomes and a selective capacity to utilize plant glucans.</title>
        <authorList>
            <consortium name="NISC Comparative Sequencing Program"/>
            <person name="Wegmann U."/>
            <person name="Louis P."/>
            <person name="Goesmann A."/>
            <person name="Henrissat B."/>
            <person name="Duncan S.H."/>
            <person name="Flint H.J."/>
        </authorList>
    </citation>
    <scope>NUCLEOTIDE SEQUENCE</scope>
    <source>
        <strain evidence="2">NBRC 103408</strain>
    </source>
</reference>
<evidence type="ECO:0008006" key="4">
    <source>
        <dbReference type="Google" id="ProtNLM"/>
    </source>
</evidence>